<name>A0A832M2J5_9CYAN</name>
<keyword evidence="1" id="KW-0812">Transmembrane</keyword>
<comment type="caution">
    <text evidence="2">The sequence shown here is derived from an EMBL/GenBank/DDBJ whole genome shotgun (WGS) entry which is preliminary data.</text>
</comment>
<sequence length="132" mass="15054">MSQQQDLETVVNALLKSIKQQPTKTEVKRPTWIEHRFGVPKSPEEILWRICWLVVVPAVFALCYLPIADWCWYNGYPLVTILVSLAIAIGYWLVGQFAINAAGRLERLVEIQIAIPPATVFFLVCWEVLSRG</sequence>
<protein>
    <submittedName>
        <fullName evidence="2">Uncharacterized protein</fullName>
    </submittedName>
</protein>
<organism evidence="2">
    <name type="scientific">Oscillatoriales cyanobacterium SpSt-402</name>
    <dbReference type="NCBI Taxonomy" id="2282168"/>
    <lineage>
        <taxon>Bacteria</taxon>
        <taxon>Bacillati</taxon>
        <taxon>Cyanobacteriota</taxon>
        <taxon>Cyanophyceae</taxon>
        <taxon>Oscillatoriophycideae</taxon>
        <taxon>Oscillatoriales</taxon>
    </lineage>
</organism>
<dbReference type="AlphaFoldDB" id="A0A832M2J5"/>
<feature type="transmembrane region" description="Helical" evidence="1">
    <location>
        <begin position="111"/>
        <end position="129"/>
    </location>
</feature>
<reference evidence="2" key="1">
    <citation type="journal article" date="2020" name="mSystems">
        <title>Genome- and Community-Level Interaction Insights into Carbon Utilization and Element Cycling Functions of Hydrothermarchaeota in Hydrothermal Sediment.</title>
        <authorList>
            <person name="Zhou Z."/>
            <person name="Liu Y."/>
            <person name="Xu W."/>
            <person name="Pan J."/>
            <person name="Luo Z.H."/>
            <person name="Li M."/>
        </authorList>
    </citation>
    <scope>NUCLEOTIDE SEQUENCE [LARGE SCALE GENOMIC DNA]</scope>
    <source>
        <strain evidence="2">SpSt-402</strain>
    </source>
</reference>
<evidence type="ECO:0000256" key="1">
    <source>
        <dbReference type="SAM" id="Phobius"/>
    </source>
</evidence>
<feature type="transmembrane region" description="Helical" evidence="1">
    <location>
        <begin position="46"/>
        <end position="67"/>
    </location>
</feature>
<keyword evidence="1" id="KW-0472">Membrane</keyword>
<dbReference type="EMBL" id="DSRD01000215">
    <property type="protein sequence ID" value="HGW93305.1"/>
    <property type="molecule type" value="Genomic_DNA"/>
</dbReference>
<evidence type="ECO:0000313" key="2">
    <source>
        <dbReference type="EMBL" id="HGW93305.1"/>
    </source>
</evidence>
<keyword evidence="1" id="KW-1133">Transmembrane helix</keyword>
<accession>A0A832M2J5</accession>
<gene>
    <name evidence="2" type="ORF">ENR47_03320</name>
</gene>
<proteinExistence type="predicted"/>
<feature type="transmembrane region" description="Helical" evidence="1">
    <location>
        <begin position="79"/>
        <end position="99"/>
    </location>
</feature>